<accession>A0AAD4QVR8</accession>
<name>A0AAD4QVR8_9BILA</name>
<dbReference type="AlphaFoldDB" id="A0AAD4QVR8"/>
<evidence type="ECO:0000313" key="2">
    <source>
        <dbReference type="EMBL" id="KAI1692550.1"/>
    </source>
</evidence>
<dbReference type="Proteomes" id="UP001201812">
    <property type="component" value="Unassembled WGS sequence"/>
</dbReference>
<protein>
    <submittedName>
        <fullName evidence="2">Uncharacterized protein</fullName>
    </submittedName>
</protein>
<keyword evidence="3" id="KW-1185">Reference proteome</keyword>
<reference evidence="2" key="1">
    <citation type="submission" date="2022-01" db="EMBL/GenBank/DDBJ databases">
        <title>Genome Sequence Resource for Two Populations of Ditylenchus destructor, the Migratory Endoparasitic Phytonematode.</title>
        <authorList>
            <person name="Zhang H."/>
            <person name="Lin R."/>
            <person name="Xie B."/>
        </authorList>
    </citation>
    <scope>NUCLEOTIDE SEQUENCE</scope>
    <source>
        <strain evidence="2">BazhouSP</strain>
    </source>
</reference>
<proteinExistence type="predicted"/>
<feature type="region of interest" description="Disordered" evidence="1">
    <location>
        <begin position="273"/>
        <end position="295"/>
    </location>
</feature>
<dbReference type="EMBL" id="JAKKPZ010000747">
    <property type="protein sequence ID" value="KAI1692550.1"/>
    <property type="molecule type" value="Genomic_DNA"/>
</dbReference>
<feature type="compositionally biased region" description="Basic and acidic residues" evidence="1">
    <location>
        <begin position="278"/>
        <end position="295"/>
    </location>
</feature>
<organism evidence="2 3">
    <name type="scientific">Ditylenchus destructor</name>
    <dbReference type="NCBI Taxonomy" id="166010"/>
    <lineage>
        <taxon>Eukaryota</taxon>
        <taxon>Metazoa</taxon>
        <taxon>Ecdysozoa</taxon>
        <taxon>Nematoda</taxon>
        <taxon>Chromadorea</taxon>
        <taxon>Rhabditida</taxon>
        <taxon>Tylenchina</taxon>
        <taxon>Tylenchomorpha</taxon>
        <taxon>Sphaerularioidea</taxon>
        <taxon>Anguinidae</taxon>
        <taxon>Anguininae</taxon>
        <taxon>Ditylenchus</taxon>
    </lineage>
</organism>
<evidence type="ECO:0000256" key="1">
    <source>
        <dbReference type="SAM" id="MobiDB-lite"/>
    </source>
</evidence>
<evidence type="ECO:0000313" key="3">
    <source>
        <dbReference type="Proteomes" id="UP001201812"/>
    </source>
</evidence>
<comment type="caution">
    <text evidence="2">The sequence shown here is derived from an EMBL/GenBank/DDBJ whole genome shotgun (WGS) entry which is preliminary data.</text>
</comment>
<sequence length="376" mass="40908">MPPPVFGSEVDAGGDRLELADAFLEIGDLDPRTGIARHRLVAVACMRQAQLLPLERQPAAPAGEARRCDHAQAGKGRGRYDKVEIRVTHHALHQTRWFGGAVYRPLVAQPLDLVGEIETLVGRDPLQHPHPLLQPLGMRRILRGLLGGLGIERLGHFLLMLQPAAEHVGADPQDHWQPHHDEEEAKYERGLFHCGRSSVLGNPQRFDLAIQGYTAVGDDALDIRQTVLHRTDLGAKLGVLLADELDALDQLLILLGIHCLTPGTVEWVPILDAQPGGEHPRDHSGHADDRDRGGQDTDHLHLFHLPCFLLSSAQRVDLAGGAFGGVGGDALEHRDPLLQPADLSRQPLVLAGQQLDLAIRGWVRLGGHPGPSFSIG</sequence>
<gene>
    <name evidence="2" type="ORF">DdX_21187</name>
</gene>